<dbReference type="SUPFAM" id="SSF54523">
    <property type="entry name" value="Pili subunits"/>
    <property type="match status" value="1"/>
</dbReference>
<keyword evidence="9" id="KW-0472">Membrane</keyword>
<dbReference type="InterPro" id="IPR045584">
    <property type="entry name" value="Pilin-like"/>
</dbReference>
<evidence type="ECO:0000256" key="4">
    <source>
        <dbReference type="ARBA" id="ARBA00022448"/>
    </source>
</evidence>
<keyword evidence="8" id="KW-0653">Protein transport</keyword>
<evidence type="ECO:0000256" key="3">
    <source>
        <dbReference type="ARBA" id="ARBA00005848"/>
    </source>
</evidence>
<feature type="domain" description="SLH" evidence="12">
    <location>
        <begin position="722"/>
        <end position="785"/>
    </location>
</feature>
<comment type="caution">
    <text evidence="13">The sequence shown here is derived from an EMBL/GenBank/DDBJ whole genome shotgun (WGS) entry which is preliminary data.</text>
</comment>
<keyword evidence="10" id="KW-0998">Cell outer membrane</keyword>
<dbReference type="EMBL" id="JABAFG010000004">
    <property type="protein sequence ID" value="NME27677.1"/>
    <property type="molecule type" value="Genomic_DNA"/>
</dbReference>
<dbReference type="SUPFAM" id="SSF101967">
    <property type="entry name" value="Adhesin YadA, collagen-binding domain"/>
    <property type="match status" value="1"/>
</dbReference>
<dbReference type="PANTHER" id="PTHR43308:SF1">
    <property type="entry name" value="OUTER MEMBRANE PROTEIN ALPHA"/>
    <property type="match status" value="1"/>
</dbReference>
<dbReference type="Gene3D" id="3.30.1300.30">
    <property type="entry name" value="GSPII I/J protein-like"/>
    <property type="match status" value="1"/>
</dbReference>
<keyword evidence="5" id="KW-1134">Transmembrane beta strand</keyword>
<dbReference type="GO" id="GO:0009986">
    <property type="term" value="C:cell surface"/>
    <property type="evidence" value="ECO:0007669"/>
    <property type="project" value="UniProtKB-SubCell"/>
</dbReference>
<evidence type="ECO:0000256" key="6">
    <source>
        <dbReference type="ARBA" id="ARBA00022692"/>
    </source>
</evidence>
<name>A0A848BXB3_9FIRM</name>
<evidence type="ECO:0000256" key="1">
    <source>
        <dbReference type="ARBA" id="ARBA00004241"/>
    </source>
</evidence>
<dbReference type="AlphaFoldDB" id="A0A848BXB3"/>
<gene>
    <name evidence="13" type="ORF">HF872_03410</name>
</gene>
<dbReference type="InterPro" id="IPR005594">
    <property type="entry name" value="YadA_C"/>
</dbReference>
<dbReference type="Pfam" id="PF03895">
    <property type="entry name" value="YadA_anchor"/>
    <property type="match status" value="1"/>
</dbReference>
<dbReference type="InterPro" id="IPR001119">
    <property type="entry name" value="SLH_dom"/>
</dbReference>
<dbReference type="GO" id="GO:0015031">
    <property type="term" value="P:protein transport"/>
    <property type="evidence" value="ECO:0007669"/>
    <property type="project" value="UniProtKB-KW"/>
</dbReference>
<dbReference type="GO" id="GO:0009279">
    <property type="term" value="C:cell outer membrane"/>
    <property type="evidence" value="ECO:0007669"/>
    <property type="project" value="UniProtKB-SubCell"/>
</dbReference>
<dbReference type="InterPro" id="IPR011049">
    <property type="entry name" value="Serralysin-like_metalloprot_C"/>
</dbReference>
<evidence type="ECO:0000259" key="12">
    <source>
        <dbReference type="PROSITE" id="PS51272"/>
    </source>
</evidence>
<evidence type="ECO:0000256" key="11">
    <source>
        <dbReference type="SAM" id="SignalP"/>
    </source>
</evidence>
<dbReference type="RefSeq" id="WP_170087262.1">
    <property type="nucleotide sequence ID" value="NZ_JABAFG010000004.1"/>
</dbReference>
<evidence type="ECO:0000256" key="8">
    <source>
        <dbReference type="ARBA" id="ARBA00022927"/>
    </source>
</evidence>
<evidence type="ECO:0000313" key="14">
    <source>
        <dbReference type="Proteomes" id="UP000591071"/>
    </source>
</evidence>
<dbReference type="Pfam" id="PF00395">
    <property type="entry name" value="SLH"/>
    <property type="match status" value="1"/>
</dbReference>
<dbReference type="InterPro" id="IPR008635">
    <property type="entry name" value="Coiled_stalk_dom"/>
</dbReference>
<proteinExistence type="inferred from homology"/>
<accession>A0A848BXB3</accession>
<feature type="chain" id="PRO_5032566907" evidence="11">
    <location>
        <begin position="25"/>
        <end position="821"/>
    </location>
</feature>
<dbReference type="Gene3D" id="2.150.10.10">
    <property type="entry name" value="Serralysin-like metalloprotease, C-terminal"/>
    <property type="match status" value="1"/>
</dbReference>
<dbReference type="InterPro" id="IPR051465">
    <property type="entry name" value="Cell_Envelope_Struct_Comp"/>
</dbReference>
<comment type="subcellular location">
    <subcellularLocation>
        <location evidence="2">Cell outer membrane</location>
    </subcellularLocation>
    <subcellularLocation>
        <location evidence="1">Cell surface</location>
    </subcellularLocation>
</comment>
<evidence type="ECO:0000256" key="9">
    <source>
        <dbReference type="ARBA" id="ARBA00023136"/>
    </source>
</evidence>
<keyword evidence="6" id="KW-0812">Transmembrane</keyword>
<keyword evidence="4" id="KW-0813">Transport</keyword>
<evidence type="ECO:0000256" key="7">
    <source>
        <dbReference type="ARBA" id="ARBA00022729"/>
    </source>
</evidence>
<evidence type="ECO:0000313" key="13">
    <source>
        <dbReference type="EMBL" id="NME27677.1"/>
    </source>
</evidence>
<dbReference type="Pfam" id="PF05662">
    <property type="entry name" value="YadA_stalk"/>
    <property type="match status" value="1"/>
</dbReference>
<keyword evidence="7 11" id="KW-0732">Signal</keyword>
<dbReference type="PROSITE" id="PS51272">
    <property type="entry name" value="SLH"/>
    <property type="match status" value="1"/>
</dbReference>
<protein>
    <submittedName>
        <fullName evidence="13">S-layer protein</fullName>
    </submittedName>
</protein>
<organism evidence="13 14">
    <name type="scientific">Megasphaera hexanoica</name>
    <dbReference type="NCBI Taxonomy" id="1675036"/>
    <lineage>
        <taxon>Bacteria</taxon>
        <taxon>Bacillati</taxon>
        <taxon>Bacillota</taxon>
        <taxon>Negativicutes</taxon>
        <taxon>Veillonellales</taxon>
        <taxon>Veillonellaceae</taxon>
        <taxon>Megasphaera</taxon>
    </lineage>
</organism>
<evidence type="ECO:0000256" key="2">
    <source>
        <dbReference type="ARBA" id="ARBA00004442"/>
    </source>
</evidence>
<sequence length="821" mass="84196">MTKKHSWVIGAMLISSFWGGTVAAAPAANPSGEGPGVAIGTGSSAARDTSVAVGKNAKTMDSNGVANGGGDVAVGSNAHINNYVNQGGSIAMGENSFAENMAGRQEKLFNFNQTTFTGSGFLGMQAPFIPADPSKMTGSVALGQNSYARSGGTVIGVHNYKGAMGDMTIDTSTETNRRGYGINVNTTTIGTNSFNNAAFGVVNGAYSIISGAYDGSSYSSKAGQNFGATITGSLNSIESKTADSDYSGVANSIVGTANRTFNSNGSLIFGAGNEITNSVMTISAPTSGGSSAKALAETLRGTIRNADGGGATLAIGGGNKADYTRASQLIGVNNTLTGTAGSVSDYNMINGYKNTASQVRHVSVIGSENTVNNTTDAVVMGNKRELSGASGSIVLGSADSAMTTGVTDAVSIGHNANVTEAGGVALGSQSKASTAAGAAGYDPSTRALSQDTSSTWKATAAAVSVGDGTTVTRQLTSVAAGTNDTDAVNVAQLKQAVLSAGTGTDTRNTVVAGDHVTVDEAPNSDGSSAYTVSVKADGKVESGNTGVVTGSTVYSEVRPAADGTYVKADSTTGQNLTALDNQVRTNSDSISRMNGSIDKLGTRVNRVGAGAAALAALHPLDFDPDSKWDFAAGYGNYKDASAVAAGVYYRPNEDTMFSVGGSFGGGENMVNAGLSLKLGQGNHVSTSRVAMAKEIKDLRADVENLRSAFASMAAGGSLDAEKTKLFPDIPKNHWAYDEIAQLYGNGIVKGYPDGRFDGDRMMTRYEFASLVYEQMQKGTRLSDRVVTEFMPELERIRIDTIAKTKDGRPVIQRVRVIRDRG</sequence>
<dbReference type="Proteomes" id="UP000591071">
    <property type="component" value="Unassembled WGS sequence"/>
</dbReference>
<comment type="similarity">
    <text evidence="3">Belongs to the autotransporter-2 (AT-2) (TC 1.B.40) family.</text>
</comment>
<dbReference type="Gene3D" id="6.10.250.2120">
    <property type="match status" value="1"/>
</dbReference>
<feature type="signal peptide" evidence="11">
    <location>
        <begin position="1"/>
        <end position="24"/>
    </location>
</feature>
<evidence type="ECO:0000256" key="5">
    <source>
        <dbReference type="ARBA" id="ARBA00022452"/>
    </source>
</evidence>
<reference evidence="13 14" key="1">
    <citation type="submission" date="2020-04" db="EMBL/GenBank/DDBJ databases">
        <authorList>
            <person name="Hitch T.C.A."/>
            <person name="Wylensek D."/>
            <person name="Clavel T."/>
        </authorList>
    </citation>
    <scope>NUCLEOTIDE SEQUENCE [LARGE SCALE GENOMIC DNA]</scope>
    <source>
        <strain evidence="13 14">Oil-RF-744-FAT-WT-6-1</strain>
    </source>
</reference>
<dbReference type="PANTHER" id="PTHR43308">
    <property type="entry name" value="OUTER MEMBRANE PROTEIN ALPHA-RELATED"/>
    <property type="match status" value="1"/>
</dbReference>
<evidence type="ECO:0000256" key="10">
    <source>
        <dbReference type="ARBA" id="ARBA00023237"/>
    </source>
</evidence>